<accession>A0AAD7RCY4</accession>
<dbReference type="GO" id="GO:0019901">
    <property type="term" value="F:protein kinase binding"/>
    <property type="evidence" value="ECO:0007669"/>
    <property type="project" value="TreeGrafter"/>
</dbReference>
<comment type="subcellular location">
    <subcellularLocation>
        <location evidence="1">Cell membrane</location>
        <topology evidence="1">Peripheral membrane protein</topology>
    </subcellularLocation>
</comment>
<evidence type="ECO:0000256" key="2">
    <source>
        <dbReference type="ARBA" id="ARBA00022475"/>
    </source>
</evidence>
<dbReference type="Pfam" id="PF05210">
    <property type="entry name" value="Sprouty"/>
    <property type="match status" value="1"/>
</dbReference>
<dbReference type="PROSITE" id="PS51227">
    <property type="entry name" value="SPR"/>
    <property type="match status" value="1"/>
</dbReference>
<dbReference type="Gene3D" id="2.30.29.30">
    <property type="entry name" value="Pleckstrin-homology domain (PH domain)/Phosphotyrosine-binding domain (PTB)"/>
    <property type="match status" value="1"/>
</dbReference>
<evidence type="ECO:0000259" key="6">
    <source>
        <dbReference type="PROSITE" id="PS50229"/>
    </source>
</evidence>
<dbReference type="CDD" id="cd10574">
    <property type="entry name" value="EVH1_SPRED-like"/>
    <property type="match status" value="1"/>
</dbReference>
<dbReference type="SUPFAM" id="SSF50729">
    <property type="entry name" value="PH domain-like"/>
    <property type="match status" value="1"/>
</dbReference>
<protein>
    <recommendedName>
        <fullName evidence="6">WH1 domain-containing protein</fullName>
    </recommendedName>
</protein>
<reference evidence="7" key="1">
    <citation type="journal article" date="2023" name="Science">
        <title>Genome structures resolve the early diversification of teleost fishes.</title>
        <authorList>
            <person name="Parey E."/>
            <person name="Louis A."/>
            <person name="Montfort J."/>
            <person name="Bouchez O."/>
            <person name="Roques C."/>
            <person name="Iampietro C."/>
            <person name="Lluch J."/>
            <person name="Castinel A."/>
            <person name="Donnadieu C."/>
            <person name="Desvignes T."/>
            <person name="Floi Bucao C."/>
            <person name="Jouanno E."/>
            <person name="Wen M."/>
            <person name="Mejri S."/>
            <person name="Dirks R."/>
            <person name="Jansen H."/>
            <person name="Henkel C."/>
            <person name="Chen W.J."/>
            <person name="Zahm M."/>
            <person name="Cabau C."/>
            <person name="Klopp C."/>
            <person name="Thompson A.W."/>
            <person name="Robinson-Rechavi M."/>
            <person name="Braasch I."/>
            <person name="Lecointre G."/>
            <person name="Bobe J."/>
            <person name="Postlethwait J.H."/>
            <person name="Berthelot C."/>
            <person name="Roest Crollius H."/>
            <person name="Guiguen Y."/>
        </authorList>
    </citation>
    <scope>NUCLEOTIDE SEQUENCE</scope>
    <source>
        <strain evidence="7">NC1722</strain>
    </source>
</reference>
<dbReference type="InterPro" id="IPR041937">
    <property type="entry name" value="SPRE_EVH1"/>
</dbReference>
<dbReference type="PANTHER" id="PTHR11202:SF19">
    <property type="entry name" value="SPROUTY-RELATED, EVH1 DOMAIN-CONTAINING PROTEIN 3"/>
    <property type="match status" value="1"/>
</dbReference>
<dbReference type="FunFam" id="2.30.29.30:FF:000052">
    <property type="entry name" value="Sprouty-related, EVH1 domain containing 2"/>
    <property type="match status" value="1"/>
</dbReference>
<keyword evidence="8" id="KW-1185">Reference proteome</keyword>
<evidence type="ECO:0000313" key="8">
    <source>
        <dbReference type="Proteomes" id="UP001221898"/>
    </source>
</evidence>
<dbReference type="Proteomes" id="UP001221898">
    <property type="component" value="Unassembled WGS sequence"/>
</dbReference>
<dbReference type="PROSITE" id="PS50229">
    <property type="entry name" value="WH1"/>
    <property type="match status" value="1"/>
</dbReference>
<feature type="compositionally biased region" description="Polar residues" evidence="4">
    <location>
        <begin position="125"/>
        <end position="135"/>
    </location>
</feature>
<feature type="region of interest" description="Disordered" evidence="4">
    <location>
        <begin position="102"/>
        <end position="142"/>
    </location>
</feature>
<evidence type="ECO:0000256" key="5">
    <source>
        <dbReference type="SAM" id="Phobius"/>
    </source>
</evidence>
<feature type="region of interest" description="Disordered" evidence="4">
    <location>
        <begin position="190"/>
        <end position="213"/>
    </location>
</feature>
<dbReference type="AlphaFoldDB" id="A0AAD7RCY4"/>
<proteinExistence type="predicted"/>
<organism evidence="7 8">
    <name type="scientific">Aldrovandia affinis</name>
    <dbReference type="NCBI Taxonomy" id="143900"/>
    <lineage>
        <taxon>Eukaryota</taxon>
        <taxon>Metazoa</taxon>
        <taxon>Chordata</taxon>
        <taxon>Craniata</taxon>
        <taxon>Vertebrata</taxon>
        <taxon>Euteleostomi</taxon>
        <taxon>Actinopterygii</taxon>
        <taxon>Neopterygii</taxon>
        <taxon>Teleostei</taxon>
        <taxon>Notacanthiformes</taxon>
        <taxon>Halosauridae</taxon>
        <taxon>Aldrovandia</taxon>
    </lineage>
</organism>
<name>A0AAD7RCY4_9TELE</name>
<feature type="region of interest" description="Disordered" evidence="4">
    <location>
        <begin position="306"/>
        <end position="347"/>
    </location>
</feature>
<feature type="transmembrane region" description="Helical" evidence="5">
    <location>
        <begin position="466"/>
        <end position="485"/>
    </location>
</feature>
<keyword evidence="5" id="KW-0812">Transmembrane</keyword>
<feature type="compositionally biased region" description="Pro residues" evidence="4">
    <location>
        <begin position="192"/>
        <end position="213"/>
    </location>
</feature>
<dbReference type="GO" id="GO:0043409">
    <property type="term" value="P:negative regulation of MAPK cascade"/>
    <property type="evidence" value="ECO:0007669"/>
    <property type="project" value="TreeGrafter"/>
</dbReference>
<dbReference type="EMBL" id="JAINUG010000387">
    <property type="protein sequence ID" value="KAJ8372776.1"/>
    <property type="molecule type" value="Genomic_DNA"/>
</dbReference>
<dbReference type="InterPro" id="IPR007875">
    <property type="entry name" value="Sprouty"/>
</dbReference>
<evidence type="ECO:0000313" key="7">
    <source>
        <dbReference type="EMBL" id="KAJ8372776.1"/>
    </source>
</evidence>
<dbReference type="SMART" id="SM00461">
    <property type="entry name" value="WH1"/>
    <property type="match status" value="1"/>
</dbReference>
<dbReference type="GO" id="GO:0005886">
    <property type="term" value="C:plasma membrane"/>
    <property type="evidence" value="ECO:0007669"/>
    <property type="project" value="UniProtKB-SubCell"/>
</dbReference>
<dbReference type="InterPro" id="IPR000697">
    <property type="entry name" value="WH1/EVH1_dom"/>
</dbReference>
<gene>
    <name evidence="7" type="ORF">AAFF_G00277190</name>
</gene>
<dbReference type="InterPro" id="IPR011993">
    <property type="entry name" value="PH-like_dom_sf"/>
</dbReference>
<dbReference type="PANTHER" id="PTHR11202">
    <property type="entry name" value="SPROUTY-RELATED, EVH1 DOMAIN-CONTAINING PROTEIN FAMILY MEMBER"/>
    <property type="match status" value="1"/>
</dbReference>
<feature type="region of interest" description="Disordered" evidence="4">
    <location>
        <begin position="365"/>
        <end position="386"/>
    </location>
</feature>
<feature type="domain" description="WH1" evidence="6">
    <location>
        <begin position="1"/>
        <end position="102"/>
    </location>
</feature>
<sequence>MTRDDSSGGWVPLGGGGLSHVIICKGRSPEDKGRRNYVIRGERLRDRAPVLECGVQRGLVYNKVNPIFHHWRVEDRKFGLTFQSPADAISFERGLHSVIDRLDRESESPSSSSPEDRDTGDDGQASHTDSESSSNSRKEMLPKPVTIVTSESSATCFVRSAAEDFGYGAGQVGPTQTPAQIHTRPVQATAIVPPPAAPPPPLAPPPSARPLPLSPLPPALSLLEEGDLRSLDPCKDLWGSRGYEDYRRAGAARTAIGGLGGGVIELAGVGVTGCEVTLTLDGKGSQRRSSTSPACPAAPNAVPCPLDPAGSPQDAGKASPSPCCLHTSLSTPRARTRKRGGAGGGGGGGGGDCGLVLAGSSSSSFVGGAVSPDDDSPRPQAPAPSSSCAARCVYCRSVFSAAESGRGRCRDAPDPALRCLRRWTCVWCAESLLYHCASDAEGDFWEPCSCDDWPGARPHALCYARWAALLALSLLVPCMCCYLPLRACLRCGERCGCCGGKHQAVR</sequence>
<keyword evidence="2" id="KW-1003">Cell membrane</keyword>
<comment type="caution">
    <text evidence="7">The sequence shown here is derived from an EMBL/GenBank/DDBJ whole genome shotgun (WGS) entry which is preliminary data.</text>
</comment>
<evidence type="ECO:0000256" key="4">
    <source>
        <dbReference type="SAM" id="MobiDB-lite"/>
    </source>
</evidence>
<keyword evidence="3 5" id="KW-0472">Membrane</keyword>
<dbReference type="Pfam" id="PF00568">
    <property type="entry name" value="WH1"/>
    <property type="match status" value="1"/>
</dbReference>
<keyword evidence="5" id="KW-1133">Transmembrane helix</keyword>
<evidence type="ECO:0000256" key="1">
    <source>
        <dbReference type="ARBA" id="ARBA00004202"/>
    </source>
</evidence>
<evidence type="ECO:0000256" key="3">
    <source>
        <dbReference type="ARBA" id="ARBA00023136"/>
    </source>
</evidence>